<organism evidence="1">
    <name type="scientific">viral metagenome</name>
    <dbReference type="NCBI Taxonomy" id="1070528"/>
    <lineage>
        <taxon>unclassified sequences</taxon>
        <taxon>metagenomes</taxon>
        <taxon>organismal metagenomes</taxon>
    </lineage>
</organism>
<protein>
    <submittedName>
        <fullName evidence="1">Uncharacterized protein</fullName>
    </submittedName>
</protein>
<proteinExistence type="predicted"/>
<dbReference type="EMBL" id="MT142781">
    <property type="protein sequence ID" value="QJA88473.1"/>
    <property type="molecule type" value="Genomic_DNA"/>
</dbReference>
<dbReference type="AlphaFoldDB" id="A0A6M3L1P3"/>
<sequence length="83" mass="9263">MLTEQSVIDQITVLEDGQIQVRRANKVLRDGVVIAKEYHRHVVFPGADLSKEDARVQLVGQVLHTPEVVAVYEVAMAPVEKTK</sequence>
<accession>A0A6M3L1P3</accession>
<gene>
    <name evidence="1" type="ORF">MM415B02756_0004</name>
</gene>
<name>A0A6M3L1P3_9ZZZZ</name>
<evidence type="ECO:0000313" key="1">
    <source>
        <dbReference type="EMBL" id="QJA88473.1"/>
    </source>
</evidence>
<reference evidence="1" key="1">
    <citation type="submission" date="2020-03" db="EMBL/GenBank/DDBJ databases">
        <title>The deep terrestrial virosphere.</title>
        <authorList>
            <person name="Holmfeldt K."/>
            <person name="Nilsson E."/>
            <person name="Simone D."/>
            <person name="Lopez-Fernandez M."/>
            <person name="Wu X."/>
            <person name="de Brujin I."/>
            <person name="Lundin D."/>
            <person name="Andersson A."/>
            <person name="Bertilsson S."/>
            <person name="Dopson M."/>
        </authorList>
    </citation>
    <scope>NUCLEOTIDE SEQUENCE</scope>
    <source>
        <strain evidence="1">MM415B02756</strain>
    </source>
</reference>